<protein>
    <submittedName>
        <fullName evidence="2">Uncharacterized protein</fullName>
    </submittedName>
</protein>
<accession>A0A9W9CV44</accession>
<dbReference type="EMBL" id="JAPEVB010000005">
    <property type="protein sequence ID" value="KAJ4388202.1"/>
    <property type="molecule type" value="Genomic_DNA"/>
</dbReference>
<keyword evidence="3" id="KW-1185">Reference proteome</keyword>
<evidence type="ECO:0000313" key="3">
    <source>
        <dbReference type="Proteomes" id="UP001140453"/>
    </source>
</evidence>
<keyword evidence="1" id="KW-0472">Membrane</keyword>
<evidence type="ECO:0000313" key="2">
    <source>
        <dbReference type="EMBL" id="KAJ4388202.1"/>
    </source>
</evidence>
<dbReference type="Proteomes" id="UP001140453">
    <property type="component" value="Unassembled WGS sequence"/>
</dbReference>
<feature type="transmembrane region" description="Helical" evidence="1">
    <location>
        <begin position="58"/>
        <end position="79"/>
    </location>
</feature>
<evidence type="ECO:0000256" key="1">
    <source>
        <dbReference type="SAM" id="Phobius"/>
    </source>
</evidence>
<sequence length="108" mass="11663">MPTRLNQSDLSSTGGRIADALSSLPTLIETGNGTNATNSSSEVNSTDLLHGYVRSYDVAIIAAVSAGIIFAMIGTWIATRRCYRKKMERKVEQAGNIQISMSRPNSKK</sequence>
<gene>
    <name evidence="2" type="ORF">N0V93_008809</name>
</gene>
<reference evidence="2" key="1">
    <citation type="submission" date="2022-10" db="EMBL/GenBank/DDBJ databases">
        <title>Tapping the CABI collections for fungal endophytes: first genome assemblies for Collariella, Neodidymelliopsis, Ascochyta clinopodiicola, Didymella pomorum, Didymosphaeria variabile, Neocosmospora piperis and Neocucurbitaria cava.</title>
        <authorList>
            <person name="Hill R."/>
        </authorList>
    </citation>
    <scope>NUCLEOTIDE SEQUENCE</scope>
    <source>
        <strain evidence="2">IMI 355082</strain>
    </source>
</reference>
<dbReference type="AlphaFoldDB" id="A0A9W9CV44"/>
<keyword evidence="1" id="KW-1133">Transmembrane helix</keyword>
<organism evidence="2 3">
    <name type="scientific">Gnomoniopsis smithogilvyi</name>
    <dbReference type="NCBI Taxonomy" id="1191159"/>
    <lineage>
        <taxon>Eukaryota</taxon>
        <taxon>Fungi</taxon>
        <taxon>Dikarya</taxon>
        <taxon>Ascomycota</taxon>
        <taxon>Pezizomycotina</taxon>
        <taxon>Sordariomycetes</taxon>
        <taxon>Sordariomycetidae</taxon>
        <taxon>Diaporthales</taxon>
        <taxon>Gnomoniaceae</taxon>
        <taxon>Gnomoniopsis</taxon>
    </lineage>
</organism>
<proteinExistence type="predicted"/>
<keyword evidence="1" id="KW-0812">Transmembrane</keyword>
<name>A0A9W9CV44_9PEZI</name>
<comment type="caution">
    <text evidence="2">The sequence shown here is derived from an EMBL/GenBank/DDBJ whole genome shotgun (WGS) entry which is preliminary data.</text>
</comment>